<accession>I3YA40</accession>
<dbReference type="RefSeq" id="WP_014778316.1">
    <property type="nucleotide sequence ID" value="NC_018012.1"/>
</dbReference>
<evidence type="ECO:0008006" key="3">
    <source>
        <dbReference type="Google" id="ProtNLM"/>
    </source>
</evidence>
<gene>
    <name evidence="1" type="ordered locus">Thivi_1890</name>
</gene>
<dbReference type="HOGENOM" id="CLU_047007_0_0_6"/>
<dbReference type="KEGG" id="tvi:Thivi_1890"/>
<dbReference type="InterPro" id="IPR009003">
    <property type="entry name" value="Peptidase_S1_PA"/>
</dbReference>
<dbReference type="STRING" id="765911.Thivi_1890"/>
<dbReference type="EMBL" id="CP003154">
    <property type="protein sequence ID" value="AFL73858.1"/>
    <property type="molecule type" value="Genomic_DNA"/>
</dbReference>
<dbReference type="SUPFAM" id="SSF50494">
    <property type="entry name" value="Trypsin-like serine proteases"/>
    <property type="match status" value="1"/>
</dbReference>
<evidence type="ECO:0000313" key="2">
    <source>
        <dbReference type="Proteomes" id="UP000006062"/>
    </source>
</evidence>
<dbReference type="AlphaFoldDB" id="I3YA40"/>
<proteinExistence type="predicted"/>
<dbReference type="eggNOG" id="COG0265">
    <property type="taxonomic scope" value="Bacteria"/>
</dbReference>
<name>I3YA40_THIV6</name>
<sequence>MRAGGSDGRFWSPLIEGDALILAIEIPPTVDPASIHLSLPRLSHLDELPYSLPGHPLPSDCHEDVMCHPAWNQPSRATAILLYTRPDGGSAVCSGTLLRDADPATDIPYFLTAHHCVPDRARAASLETYWLHRSHACNRAPARAQTVTGGADLLYTDRATDTSFLRLHRSPPPGAVYAAWSTNPPALGQPVAGIHHPQGQPQRIALGTLTERLHCIAIEDCGADPESGEEHYLRVTWTTGITSGGGSGSGLFLPTGELVGNLYGGFSRCDNPQGPDDYGRFDLAYRAGLHRWLGSPQE</sequence>
<dbReference type="Pfam" id="PF13365">
    <property type="entry name" value="Trypsin_2"/>
    <property type="match status" value="1"/>
</dbReference>
<dbReference type="Proteomes" id="UP000006062">
    <property type="component" value="Chromosome"/>
</dbReference>
<dbReference type="Gene3D" id="2.40.10.10">
    <property type="entry name" value="Trypsin-like serine proteases"/>
    <property type="match status" value="2"/>
</dbReference>
<protein>
    <recommendedName>
        <fullName evidence="3">V8-like Glu-specific endopeptidase</fullName>
    </recommendedName>
</protein>
<organism evidence="1 2">
    <name type="scientific">Thiocystis violascens (strain ATCC 17096 / DSM 198 / 6111)</name>
    <name type="common">Chromatium violascens</name>
    <dbReference type="NCBI Taxonomy" id="765911"/>
    <lineage>
        <taxon>Bacteria</taxon>
        <taxon>Pseudomonadati</taxon>
        <taxon>Pseudomonadota</taxon>
        <taxon>Gammaproteobacteria</taxon>
        <taxon>Chromatiales</taxon>
        <taxon>Chromatiaceae</taxon>
        <taxon>Thiocystis</taxon>
    </lineage>
</organism>
<keyword evidence="2" id="KW-1185">Reference proteome</keyword>
<dbReference type="InterPro" id="IPR043504">
    <property type="entry name" value="Peptidase_S1_PA_chymotrypsin"/>
</dbReference>
<reference evidence="1 2" key="1">
    <citation type="submission" date="2012-06" db="EMBL/GenBank/DDBJ databases">
        <title>Complete sequence of Thiocystis violascens DSM 198.</title>
        <authorList>
            <consortium name="US DOE Joint Genome Institute"/>
            <person name="Lucas S."/>
            <person name="Han J."/>
            <person name="Lapidus A."/>
            <person name="Cheng J.-F."/>
            <person name="Goodwin L."/>
            <person name="Pitluck S."/>
            <person name="Peters L."/>
            <person name="Ovchinnikova G."/>
            <person name="Teshima H."/>
            <person name="Detter J.C."/>
            <person name="Han C."/>
            <person name="Tapia R."/>
            <person name="Land M."/>
            <person name="Hauser L."/>
            <person name="Kyrpides N."/>
            <person name="Ivanova N."/>
            <person name="Pagani I."/>
            <person name="Vogl K."/>
            <person name="Liu Z."/>
            <person name="Frigaard N.-U."/>
            <person name="Bryant D."/>
            <person name="Woyke T."/>
        </authorList>
    </citation>
    <scope>NUCLEOTIDE SEQUENCE [LARGE SCALE GENOMIC DNA]</scope>
    <source>
        <strain evidence="2">ATCC 17096 / DSM 198 / 6111</strain>
    </source>
</reference>
<dbReference type="PANTHER" id="PTHR36234:SF5">
    <property type="entry name" value="LYSYL ENDOPEPTIDASE"/>
    <property type="match status" value="1"/>
</dbReference>
<evidence type="ECO:0000313" key="1">
    <source>
        <dbReference type="EMBL" id="AFL73858.1"/>
    </source>
</evidence>
<dbReference type="PANTHER" id="PTHR36234">
    <property type="entry name" value="LYSYL ENDOPEPTIDASE"/>
    <property type="match status" value="1"/>
</dbReference>
<dbReference type="OrthoDB" id="9813836at2"/>